<evidence type="ECO:0000313" key="7">
    <source>
        <dbReference type="EMBL" id="PWR06981.1"/>
    </source>
</evidence>
<organism evidence="7 8">
    <name type="scientific">Micromonospora sicca</name>
    <dbReference type="NCBI Taxonomy" id="2202420"/>
    <lineage>
        <taxon>Bacteria</taxon>
        <taxon>Bacillati</taxon>
        <taxon>Actinomycetota</taxon>
        <taxon>Actinomycetes</taxon>
        <taxon>Micromonosporales</taxon>
        <taxon>Micromonosporaceae</taxon>
        <taxon>Micromonospora</taxon>
    </lineage>
</organism>
<dbReference type="PANTHER" id="PTHR11069">
    <property type="entry name" value="GLUCOSYLCERAMIDASE"/>
    <property type="match status" value="1"/>
</dbReference>
<keyword evidence="2" id="KW-0732">Signal</keyword>
<evidence type="ECO:0000256" key="1">
    <source>
        <dbReference type="ARBA" id="ARBA00005382"/>
    </source>
</evidence>
<dbReference type="Pfam" id="PF17189">
    <property type="entry name" value="Glyco_hydro_30C"/>
    <property type="match status" value="1"/>
</dbReference>
<dbReference type="Gene3D" id="2.60.40.1180">
    <property type="entry name" value="Golgi alpha-mannosidase II"/>
    <property type="match status" value="1"/>
</dbReference>
<accession>A0A317CWL6</accession>
<feature type="region of interest" description="Disordered" evidence="5">
    <location>
        <begin position="565"/>
        <end position="590"/>
    </location>
</feature>
<dbReference type="GO" id="GO:0006680">
    <property type="term" value="P:glucosylceramide catabolic process"/>
    <property type="evidence" value="ECO:0007669"/>
    <property type="project" value="TreeGrafter"/>
</dbReference>
<dbReference type="GO" id="GO:0004348">
    <property type="term" value="F:glucosylceramidase activity"/>
    <property type="evidence" value="ECO:0007669"/>
    <property type="project" value="InterPro"/>
</dbReference>
<name>A0A317CWL6_9ACTN</name>
<evidence type="ECO:0000259" key="6">
    <source>
        <dbReference type="PROSITE" id="PS50022"/>
    </source>
</evidence>
<dbReference type="InterPro" id="IPR001139">
    <property type="entry name" value="Glyco_hydro_30"/>
</dbReference>
<dbReference type="InterPro" id="IPR008979">
    <property type="entry name" value="Galactose-bd-like_sf"/>
</dbReference>
<dbReference type="PROSITE" id="PS50022">
    <property type="entry name" value="FA58C_3"/>
    <property type="match status" value="1"/>
</dbReference>
<evidence type="ECO:0000256" key="4">
    <source>
        <dbReference type="RuleBase" id="RU361188"/>
    </source>
</evidence>
<evidence type="ECO:0000313" key="8">
    <source>
        <dbReference type="Proteomes" id="UP000246050"/>
    </source>
</evidence>
<protein>
    <submittedName>
        <fullName evidence="7">Glucan endo-1,6-beta-glucosidase</fullName>
    </submittedName>
</protein>
<gene>
    <name evidence="7" type="ORF">DKT69_35675</name>
</gene>
<keyword evidence="4" id="KW-0326">Glycosidase</keyword>
<dbReference type="PANTHER" id="PTHR11069:SF23">
    <property type="entry name" value="LYSOSOMAL ACID GLUCOSYLCERAMIDASE"/>
    <property type="match status" value="1"/>
</dbReference>
<evidence type="ECO:0000256" key="5">
    <source>
        <dbReference type="SAM" id="MobiDB-lite"/>
    </source>
</evidence>
<dbReference type="InterPro" id="IPR013780">
    <property type="entry name" value="Glyco_hydro_b"/>
</dbReference>
<sequence>MQRRDHEVSRRGLGVGLVTALSLLVLCPAETSAAASAPAGVSVFLTDLGTKTYLSRQSTVSWHGGQAPQGPTITVDSQRRYQEITGFGASFTDSSAWLVGTRLDSAQRDAVMRDLFSRQGIGLSFLRQPMGSSDFAVNGNYSYDDMPAGQTDPTLAHFSIDHDRAYIIPVLKQARQLNPELTVMASPWSPPGWMKTSDSMIGGTLKPDVYQPLADYFTKFLEGYAEAGVPVRYITPQNEPLYVPSGYPGMSLSAEQQNNLIKNYLGPALRDRELQTGILGYDHNWDVVSYPETMYADPAATGFVAGTAWHCYGGDVRAQAVSHNNYPNKPAWHTECSGGTWEGNEQAAFAAALGLVINSTRDWAKGVIRWNIALDQNNGPTNGGCPTCRGVVTVAQDAAGHWSYTKTVDYWALGHASKFVRPGARRVASNSLGAGDVQDVAFVNPDGSTALVAFNSANSQKTFRVQWGNKWFTYSLAGGAAATFTWAGTQHGTVDPAAIGSVDIPLENPNGTRALISYDAGMLAHQAQVRVGNQWLGYTLPAGASLTPPTTAVPLPRGAWTVSASASNATEPPDKAIDGDPATRWSTGRGMRPGDWFQVDLGSEQTFNQVVLDTTGSSGDSPRGYELFVSNDGTNWGQPIATGPGSPVAKILIPQVTGRYIRVVNQGDAGNWWSIHELNVLGPAGPASVAAGSDSGVQRKTAVLPDGTQLLVVYNSGRSVATFDVPWGDTTYAYRLPAGAAAIFTTRQG</sequence>
<dbReference type="Pfam" id="PF00754">
    <property type="entry name" value="F5_F8_type_C"/>
    <property type="match status" value="1"/>
</dbReference>
<dbReference type="EMBL" id="QGKS01000493">
    <property type="protein sequence ID" value="PWR06981.1"/>
    <property type="molecule type" value="Genomic_DNA"/>
</dbReference>
<evidence type="ECO:0000256" key="2">
    <source>
        <dbReference type="ARBA" id="ARBA00022729"/>
    </source>
</evidence>
<dbReference type="GO" id="GO:0016020">
    <property type="term" value="C:membrane"/>
    <property type="evidence" value="ECO:0007669"/>
    <property type="project" value="GOC"/>
</dbReference>
<dbReference type="Gene3D" id="3.20.20.80">
    <property type="entry name" value="Glycosidases"/>
    <property type="match status" value="1"/>
</dbReference>
<dbReference type="Pfam" id="PF02055">
    <property type="entry name" value="Glyco_hydro_30"/>
    <property type="match status" value="1"/>
</dbReference>
<dbReference type="InterPro" id="IPR033452">
    <property type="entry name" value="GH30_C"/>
</dbReference>
<dbReference type="Gene3D" id="2.60.120.260">
    <property type="entry name" value="Galactose-binding domain-like"/>
    <property type="match status" value="1"/>
</dbReference>
<dbReference type="AlphaFoldDB" id="A0A317CWL6"/>
<comment type="similarity">
    <text evidence="1 4">Belongs to the glycosyl hydrolase 30 family.</text>
</comment>
<reference evidence="7 8" key="1">
    <citation type="submission" date="2018-05" db="EMBL/GenBank/DDBJ databases">
        <title>Micromonosporas from Atacama Desert.</title>
        <authorList>
            <person name="Carro L."/>
            <person name="Golinska P."/>
            <person name="Klenk H.-P."/>
            <person name="Goodfellow M."/>
        </authorList>
    </citation>
    <scope>NUCLEOTIDE SEQUENCE [LARGE SCALE GENOMIC DNA]</scope>
    <source>
        <strain evidence="7 8">4G51</strain>
    </source>
</reference>
<comment type="caution">
    <text evidence="7">The sequence shown here is derived from an EMBL/GenBank/DDBJ whole genome shotgun (WGS) entry which is preliminary data.</text>
</comment>
<dbReference type="InterPro" id="IPR000421">
    <property type="entry name" value="FA58C"/>
</dbReference>
<dbReference type="InterPro" id="IPR033453">
    <property type="entry name" value="Glyco_hydro_30_TIM-barrel"/>
</dbReference>
<dbReference type="Proteomes" id="UP000246050">
    <property type="component" value="Unassembled WGS sequence"/>
</dbReference>
<dbReference type="SUPFAM" id="SSF51445">
    <property type="entry name" value="(Trans)glycosidases"/>
    <property type="match status" value="1"/>
</dbReference>
<evidence type="ECO:0000256" key="3">
    <source>
        <dbReference type="ARBA" id="ARBA00022801"/>
    </source>
</evidence>
<proteinExistence type="inferred from homology"/>
<dbReference type="SUPFAM" id="SSF49785">
    <property type="entry name" value="Galactose-binding domain-like"/>
    <property type="match status" value="1"/>
</dbReference>
<dbReference type="InterPro" id="IPR017853">
    <property type="entry name" value="GH"/>
</dbReference>
<dbReference type="PRINTS" id="PR00843">
    <property type="entry name" value="GLHYDRLASE30"/>
</dbReference>
<feature type="domain" description="F5/8 type C" evidence="6">
    <location>
        <begin position="541"/>
        <end position="683"/>
    </location>
</feature>
<keyword evidence="3 4" id="KW-0378">Hydrolase</keyword>